<dbReference type="AlphaFoldDB" id="A0AAC9IYU5"/>
<evidence type="ECO:0008006" key="3">
    <source>
        <dbReference type="Google" id="ProtNLM"/>
    </source>
</evidence>
<dbReference type="Proteomes" id="UP000182945">
    <property type="component" value="Chromosome"/>
</dbReference>
<evidence type="ECO:0000313" key="2">
    <source>
        <dbReference type="Proteomes" id="UP000182945"/>
    </source>
</evidence>
<gene>
    <name evidence="1" type="ORF">BME96_05450</name>
</gene>
<evidence type="ECO:0000313" key="1">
    <source>
        <dbReference type="EMBL" id="APC47644.1"/>
    </source>
</evidence>
<protein>
    <recommendedName>
        <fullName evidence="3">ATP-binding protein</fullName>
    </recommendedName>
</protein>
<organism evidence="1 2">
    <name type="scientific">Virgibacillus halodenitrificans</name>
    <name type="common">Bacillus halodenitrificans</name>
    <dbReference type="NCBI Taxonomy" id="1482"/>
    <lineage>
        <taxon>Bacteria</taxon>
        <taxon>Bacillati</taxon>
        <taxon>Bacillota</taxon>
        <taxon>Bacilli</taxon>
        <taxon>Bacillales</taxon>
        <taxon>Bacillaceae</taxon>
        <taxon>Virgibacillus</taxon>
    </lineage>
</organism>
<dbReference type="EMBL" id="CP017962">
    <property type="protein sequence ID" value="APC47644.1"/>
    <property type="molecule type" value="Genomic_DNA"/>
</dbReference>
<sequence length="234" mass="24975">MSNAIILPLTAAQEMVIASDNSGAIGEKEMDAVHVPNTVVAHYACRVAMMDLLAVGGEPNAVVMQNFTDEAAWHAYQLGVRQVMDELDYDAIPITGSTESNFPGLQSGLGLTVIGKRSVGAAPDVISEHVRFAVIGVPLVGNEVVEQADKIAPLRLFKKLCDMAVVKGVAPVGSKGIAATWQKWTNRTACHLSCSEDIMKSAGPATCFIIAYERENTRLVESIAGTHYHELIVG</sequence>
<dbReference type="KEGG" id="vhl:BME96_05450"/>
<dbReference type="GeneID" id="71513830"/>
<accession>A0AAC9IYU5</accession>
<reference evidence="1 2" key="1">
    <citation type="submission" date="2016-11" db="EMBL/GenBank/DDBJ databases">
        <title>Complete genome sequencing of Virgibacillus halodenitrificans PDB-F2.</title>
        <authorList>
            <person name="Sun Z."/>
            <person name="Zhou Y."/>
            <person name="Li H."/>
        </authorList>
    </citation>
    <scope>NUCLEOTIDE SEQUENCE [LARGE SCALE GENOMIC DNA]</scope>
    <source>
        <strain evidence="1 2">PDB-F2</strain>
    </source>
</reference>
<proteinExistence type="predicted"/>
<dbReference type="RefSeq" id="WP_071648533.1">
    <property type="nucleotide sequence ID" value="NZ_CP017962.1"/>
</dbReference>
<name>A0AAC9IYU5_VIRHA</name>